<organism evidence="1">
    <name type="scientific">viral metagenome</name>
    <dbReference type="NCBI Taxonomy" id="1070528"/>
    <lineage>
        <taxon>unclassified sequences</taxon>
        <taxon>metagenomes</taxon>
        <taxon>organismal metagenomes</taxon>
    </lineage>
</organism>
<proteinExistence type="predicted"/>
<dbReference type="EMBL" id="MN740673">
    <property type="protein sequence ID" value="QHU07121.1"/>
    <property type="molecule type" value="Genomic_DNA"/>
</dbReference>
<accession>A0A6C0JQH1</accession>
<reference evidence="1" key="1">
    <citation type="journal article" date="2020" name="Nature">
        <title>Giant virus diversity and host interactions through global metagenomics.</title>
        <authorList>
            <person name="Schulz F."/>
            <person name="Roux S."/>
            <person name="Paez-Espino D."/>
            <person name="Jungbluth S."/>
            <person name="Walsh D.A."/>
            <person name="Denef V.J."/>
            <person name="McMahon K.D."/>
            <person name="Konstantinidis K.T."/>
            <person name="Eloe-Fadrosh E.A."/>
            <person name="Kyrpides N.C."/>
            <person name="Woyke T."/>
        </authorList>
    </citation>
    <scope>NUCLEOTIDE SEQUENCE</scope>
    <source>
        <strain evidence="1">GVMAG-S-1038524-41</strain>
    </source>
</reference>
<dbReference type="AlphaFoldDB" id="A0A6C0JQH1"/>
<evidence type="ECO:0000313" key="1">
    <source>
        <dbReference type="EMBL" id="QHU07121.1"/>
    </source>
</evidence>
<name>A0A6C0JQH1_9ZZZZ</name>
<sequence length="235" mass="25914">MSTYKCISNFGQGAANALVNNPLTYCLEQTLDSEFMHGSIAETIGGANGKHCQAFMAQYCANDWNEVCEHASKNRSTLYPNNLQKCGTGSDVECKDLTAGEILIQNTATRKYLVEMGGLCNIKYEPFDPTVAASPLVAFWEGGCTTQGDGGCTPVYAVDPKRIDNDPVMNKILAKPIIAWSLLVNIYNTAKRKNKLNELKGTRIYRFFMSTPFQNYIKQMSLIPCILSQSKCGCN</sequence>
<protein>
    <submittedName>
        <fullName evidence="1">Uncharacterized protein</fullName>
    </submittedName>
</protein>